<dbReference type="PANTHER" id="PTHR10404">
    <property type="entry name" value="N-ACETYLATED-ALPHA-LINKED ACIDIC DIPEPTIDASE"/>
    <property type="match status" value="1"/>
</dbReference>
<reference evidence="2 3" key="1">
    <citation type="journal article" date="2013" name="Int. J. Syst. Evol. Microbiol.">
        <title>Roseomonas aerophila sp. nov., isolated from air.</title>
        <authorList>
            <person name="Kim S.J."/>
            <person name="Weon H.Y."/>
            <person name="Ahn J.H."/>
            <person name="Hong S.B."/>
            <person name="Seok S.J."/>
            <person name="Whang K.S."/>
            <person name="Kwon S.W."/>
        </authorList>
    </citation>
    <scope>NUCLEOTIDE SEQUENCE [LARGE SCALE GENOMIC DNA]</scope>
    <source>
        <strain evidence="2 3">NBRC 108923</strain>
    </source>
</reference>
<dbReference type="Gene3D" id="3.40.630.10">
    <property type="entry name" value="Zn peptidases"/>
    <property type="match status" value="1"/>
</dbReference>
<dbReference type="InterPro" id="IPR007484">
    <property type="entry name" value="Peptidase_M28"/>
</dbReference>
<dbReference type="SUPFAM" id="SSF53187">
    <property type="entry name" value="Zn-dependent exopeptidases"/>
    <property type="match status" value="1"/>
</dbReference>
<comment type="caution">
    <text evidence="2">The sequence shown here is derived from an EMBL/GenBank/DDBJ whole genome shotgun (WGS) entry which is preliminary data.</text>
</comment>
<dbReference type="InterPro" id="IPR046450">
    <property type="entry name" value="PA_dom_sf"/>
</dbReference>
<sequence>MMRNLGVMAERVKLAGTPEELESLRFVEARMQSFGYRTTVLHHPAYISLPGAARVTAGGMALPCITHSFSLSSGPDGLTAPLADLGTGRPADFAGQDVRGKIVLIEGMATPATTARANRAGAAGQLHISPDDQLHEMCISPVWGSPSDVTRAHLPTTVAVTVERQAGLALRDRLRAGGPLDATLFAEVDTGWRETPLLVAELDGPDAGGEAPFVMFSGHHDTWHQGVMDNGAANATMMEVARLCAGRRGEWQRGLRFCFWSGHSQGRYSGSAWYADAYWDELDRRCVAHVNTDSTGGRGADDLAHSGAGSELWALAAEAVSAQARQDYARVRSGRNGDQSFWGIGIPAIFNSLSRHARPEGTDPQAHMALGWWWHTASDTLDKIDPERLARDTRVFVHVVWRLLTAPLLPLDYADHARAMRGELQSLQARLGDLLDISLLLKRTDALEHAAAALASSAAGAMELSRFNAALMRASRALVPLDYTQGDRFRHDPALEQHPWPSLQPLRHLADAAGTAEAPFRRVSALQASNRAAHALRLAIEALEAP</sequence>
<accession>A0ABR7RFB8</accession>
<dbReference type="Gene3D" id="3.50.30.30">
    <property type="match status" value="1"/>
</dbReference>
<proteinExistence type="predicted"/>
<dbReference type="EMBL" id="JACTVA010000001">
    <property type="protein sequence ID" value="MBC9205259.1"/>
    <property type="molecule type" value="Genomic_DNA"/>
</dbReference>
<name>A0ABR7RFB8_9PROT</name>
<evidence type="ECO:0000313" key="2">
    <source>
        <dbReference type="EMBL" id="MBC9205259.1"/>
    </source>
</evidence>
<dbReference type="Proteomes" id="UP000626026">
    <property type="component" value="Unassembled WGS sequence"/>
</dbReference>
<dbReference type="InterPro" id="IPR039373">
    <property type="entry name" value="Peptidase_M28B"/>
</dbReference>
<evidence type="ECO:0000313" key="3">
    <source>
        <dbReference type="Proteomes" id="UP000626026"/>
    </source>
</evidence>
<gene>
    <name evidence="2" type="ORF">IBL26_00310</name>
</gene>
<protein>
    <submittedName>
        <fullName evidence="2">M28 family peptidase</fullName>
    </submittedName>
</protein>
<organism evidence="2 3">
    <name type="scientific">Teichococcus aerophilus</name>
    <dbReference type="NCBI Taxonomy" id="1224513"/>
    <lineage>
        <taxon>Bacteria</taxon>
        <taxon>Pseudomonadati</taxon>
        <taxon>Pseudomonadota</taxon>
        <taxon>Alphaproteobacteria</taxon>
        <taxon>Acetobacterales</taxon>
        <taxon>Roseomonadaceae</taxon>
        <taxon>Roseomonas</taxon>
    </lineage>
</organism>
<dbReference type="Pfam" id="PF04389">
    <property type="entry name" value="Peptidase_M28"/>
    <property type="match status" value="1"/>
</dbReference>
<keyword evidence="3" id="KW-1185">Reference proteome</keyword>
<feature type="domain" description="Peptidase M28" evidence="1">
    <location>
        <begin position="199"/>
        <end position="399"/>
    </location>
</feature>
<evidence type="ECO:0000259" key="1">
    <source>
        <dbReference type="Pfam" id="PF04389"/>
    </source>
</evidence>
<dbReference type="SUPFAM" id="SSF52025">
    <property type="entry name" value="PA domain"/>
    <property type="match status" value="1"/>
</dbReference>
<dbReference type="PANTHER" id="PTHR10404:SF46">
    <property type="entry name" value="VACUOLAR PROTEIN SORTING-ASSOCIATED PROTEIN 70"/>
    <property type="match status" value="1"/>
</dbReference>